<name>A0AAW9DWF0_ACIAO</name>
<gene>
    <name evidence="2" type="ORF">SIL87_16395</name>
</gene>
<accession>A0AAW9DWF0</accession>
<organism evidence="2 3">
    <name type="scientific">Acidiphilium acidophilum</name>
    <name type="common">Thiobacillus acidophilus</name>
    <dbReference type="NCBI Taxonomy" id="76588"/>
    <lineage>
        <taxon>Bacteria</taxon>
        <taxon>Pseudomonadati</taxon>
        <taxon>Pseudomonadota</taxon>
        <taxon>Alphaproteobacteria</taxon>
        <taxon>Acetobacterales</taxon>
        <taxon>Acidocellaceae</taxon>
        <taxon>Acidiphilium</taxon>
    </lineage>
</organism>
<comment type="caution">
    <text evidence="2">The sequence shown here is derived from an EMBL/GenBank/DDBJ whole genome shotgun (WGS) entry which is preliminary data.</text>
</comment>
<dbReference type="EMBL" id="JAWXYB010000018">
    <property type="protein sequence ID" value="MDX5932337.1"/>
    <property type="molecule type" value="Genomic_DNA"/>
</dbReference>
<keyword evidence="1" id="KW-1133">Transmembrane helix</keyword>
<proteinExistence type="predicted"/>
<sequence>MADAKPFEDIDREDIAAQTEVREAVGIFDTQDQLQAAIDELQLAGFDRFELGLVDTDAARDAPAHHLADDPTTPRKNYVAPESFGDAQGGLIAGFAMLPAMGTAAVVAGTGAAVAVTAAATVATGGVGALVGGALAYMATRKRADTQTTQENQGGHLLWVRVRTPGHEQKALDILRRHAAHHVHTHD</sequence>
<keyword evidence="1" id="KW-0812">Transmembrane</keyword>
<keyword evidence="1" id="KW-0472">Membrane</keyword>
<evidence type="ECO:0000256" key="1">
    <source>
        <dbReference type="SAM" id="Phobius"/>
    </source>
</evidence>
<protein>
    <recommendedName>
        <fullName evidence="4">General stress protein 17M-like domain-containing protein</fullName>
    </recommendedName>
</protein>
<dbReference type="AlphaFoldDB" id="A0AAW9DWF0"/>
<evidence type="ECO:0008006" key="4">
    <source>
        <dbReference type="Google" id="ProtNLM"/>
    </source>
</evidence>
<feature type="transmembrane region" description="Helical" evidence="1">
    <location>
        <begin position="114"/>
        <end position="137"/>
    </location>
</feature>
<evidence type="ECO:0000313" key="2">
    <source>
        <dbReference type="EMBL" id="MDX5932337.1"/>
    </source>
</evidence>
<keyword evidence="3" id="KW-1185">Reference proteome</keyword>
<evidence type="ECO:0000313" key="3">
    <source>
        <dbReference type="Proteomes" id="UP001279553"/>
    </source>
</evidence>
<dbReference type="Proteomes" id="UP001279553">
    <property type="component" value="Unassembled WGS sequence"/>
</dbReference>
<dbReference type="RefSeq" id="WP_319615182.1">
    <property type="nucleotide sequence ID" value="NZ_JAWXYB010000018.1"/>
</dbReference>
<reference evidence="2 3" key="1">
    <citation type="submission" date="2023-11" db="EMBL/GenBank/DDBJ databases">
        <title>MicrobeMod: A computational toolkit for identifying prokaryotic methylation and restriction-modification with nanopore sequencing.</title>
        <authorList>
            <person name="Crits-Christoph A."/>
            <person name="Kang S.C."/>
            <person name="Lee H."/>
            <person name="Ostrov N."/>
        </authorList>
    </citation>
    <scope>NUCLEOTIDE SEQUENCE [LARGE SCALE GENOMIC DNA]</scope>
    <source>
        <strain evidence="2 3">DSMZ 700</strain>
    </source>
</reference>
<feature type="transmembrane region" description="Helical" evidence="1">
    <location>
        <begin position="90"/>
        <end position="108"/>
    </location>
</feature>